<reference evidence="2" key="1">
    <citation type="submission" date="2019-08" db="EMBL/GenBank/DDBJ databases">
        <title>The genome of the North American firefly Photinus pyralis.</title>
        <authorList>
            <consortium name="Photinus pyralis genome working group"/>
            <person name="Fallon T.R."/>
            <person name="Sander Lower S.E."/>
            <person name="Weng J.-K."/>
        </authorList>
    </citation>
    <scope>NUCLEOTIDE SEQUENCE</scope>
    <source>
        <strain evidence="2">TRF0915ILg1</strain>
        <tissue evidence="2">Whole body</tissue>
    </source>
</reference>
<proteinExistence type="predicted"/>
<feature type="non-terminal residue" evidence="2">
    <location>
        <position position="157"/>
    </location>
</feature>
<gene>
    <name evidence="2" type="ORF">ILUMI_16795</name>
</gene>
<feature type="compositionally biased region" description="Basic residues" evidence="1">
    <location>
        <begin position="98"/>
        <end position="110"/>
    </location>
</feature>
<dbReference type="AlphaFoldDB" id="A0A8K0G8J6"/>
<dbReference type="Proteomes" id="UP000801492">
    <property type="component" value="Unassembled WGS sequence"/>
</dbReference>
<organism evidence="2 3">
    <name type="scientific">Ignelater luminosus</name>
    <name type="common">Cucubano</name>
    <name type="synonym">Pyrophorus luminosus</name>
    <dbReference type="NCBI Taxonomy" id="2038154"/>
    <lineage>
        <taxon>Eukaryota</taxon>
        <taxon>Metazoa</taxon>
        <taxon>Ecdysozoa</taxon>
        <taxon>Arthropoda</taxon>
        <taxon>Hexapoda</taxon>
        <taxon>Insecta</taxon>
        <taxon>Pterygota</taxon>
        <taxon>Neoptera</taxon>
        <taxon>Endopterygota</taxon>
        <taxon>Coleoptera</taxon>
        <taxon>Polyphaga</taxon>
        <taxon>Elateriformia</taxon>
        <taxon>Elateroidea</taxon>
        <taxon>Elateridae</taxon>
        <taxon>Agrypninae</taxon>
        <taxon>Pyrophorini</taxon>
        <taxon>Ignelater</taxon>
    </lineage>
</organism>
<accession>A0A8K0G8J6</accession>
<name>A0A8K0G8J6_IGNLU</name>
<dbReference type="EMBL" id="VTPC01067475">
    <property type="protein sequence ID" value="KAF2889378.1"/>
    <property type="molecule type" value="Genomic_DNA"/>
</dbReference>
<protein>
    <submittedName>
        <fullName evidence="2">Uncharacterized protein</fullName>
    </submittedName>
</protein>
<evidence type="ECO:0000313" key="2">
    <source>
        <dbReference type="EMBL" id="KAF2889378.1"/>
    </source>
</evidence>
<feature type="region of interest" description="Disordered" evidence="1">
    <location>
        <begin position="61"/>
        <end position="114"/>
    </location>
</feature>
<evidence type="ECO:0000313" key="3">
    <source>
        <dbReference type="Proteomes" id="UP000801492"/>
    </source>
</evidence>
<comment type="caution">
    <text evidence="2">The sequence shown here is derived from an EMBL/GenBank/DDBJ whole genome shotgun (WGS) entry which is preliminary data.</text>
</comment>
<evidence type="ECO:0000256" key="1">
    <source>
        <dbReference type="SAM" id="MobiDB-lite"/>
    </source>
</evidence>
<dbReference type="OrthoDB" id="424490at2759"/>
<sequence length="157" mass="17473">LLNDDRFGQFGGAGHVEQVDESVVTKRKYGLSQWVLTLYDVKERRGTVCLCLRESANLNRGEEAEISSNTDGGRKTSSKSLDNNVVTPEDVLPLPKAPPRKIGRRGRGTKPGKTSILIITPEKPKLIEDKQTDCPMLTHAIKSSTEITRKLDFLNRQ</sequence>
<keyword evidence="3" id="KW-1185">Reference proteome</keyword>